<organism evidence="6 7">
    <name type="scientific">Schizopora paradoxa</name>
    <dbReference type="NCBI Taxonomy" id="27342"/>
    <lineage>
        <taxon>Eukaryota</taxon>
        <taxon>Fungi</taxon>
        <taxon>Dikarya</taxon>
        <taxon>Basidiomycota</taxon>
        <taxon>Agaricomycotina</taxon>
        <taxon>Agaricomycetes</taxon>
        <taxon>Hymenochaetales</taxon>
        <taxon>Schizoporaceae</taxon>
        <taxon>Schizopora</taxon>
    </lineage>
</organism>
<dbReference type="Proteomes" id="UP000053477">
    <property type="component" value="Unassembled WGS sequence"/>
</dbReference>
<accession>A0A0H2S1H0</accession>
<evidence type="ECO:0000259" key="5">
    <source>
        <dbReference type="PROSITE" id="PS50865"/>
    </source>
</evidence>
<dbReference type="PROSITE" id="PS01360">
    <property type="entry name" value="ZF_MYND_1"/>
    <property type="match status" value="1"/>
</dbReference>
<evidence type="ECO:0000256" key="3">
    <source>
        <dbReference type="ARBA" id="ARBA00022833"/>
    </source>
</evidence>
<dbReference type="PROSITE" id="PS50865">
    <property type="entry name" value="ZF_MYND_2"/>
    <property type="match status" value="1"/>
</dbReference>
<keyword evidence="3" id="KW-0862">Zinc</keyword>
<evidence type="ECO:0000313" key="7">
    <source>
        <dbReference type="Proteomes" id="UP000053477"/>
    </source>
</evidence>
<dbReference type="Gene3D" id="6.10.140.2220">
    <property type="match status" value="1"/>
</dbReference>
<evidence type="ECO:0000313" key="6">
    <source>
        <dbReference type="EMBL" id="KLO18175.1"/>
    </source>
</evidence>
<dbReference type="InterPro" id="IPR002893">
    <property type="entry name" value="Znf_MYND"/>
</dbReference>
<reference evidence="6 7" key="1">
    <citation type="submission" date="2015-04" db="EMBL/GenBank/DDBJ databases">
        <title>Complete genome sequence of Schizopora paradoxa KUC8140, a cosmopolitan wood degrader in East Asia.</title>
        <authorList>
            <consortium name="DOE Joint Genome Institute"/>
            <person name="Min B."/>
            <person name="Park H."/>
            <person name="Jang Y."/>
            <person name="Kim J.-J."/>
            <person name="Kim K.H."/>
            <person name="Pangilinan J."/>
            <person name="Lipzen A."/>
            <person name="Riley R."/>
            <person name="Grigoriev I.V."/>
            <person name="Spatafora J.W."/>
            <person name="Choi I.-G."/>
        </authorList>
    </citation>
    <scope>NUCLEOTIDE SEQUENCE [LARGE SCALE GENOMIC DNA]</scope>
    <source>
        <strain evidence="6 7">KUC8140</strain>
    </source>
</reference>
<dbReference type="AlphaFoldDB" id="A0A0H2S1H0"/>
<keyword evidence="1" id="KW-0479">Metal-binding</keyword>
<evidence type="ECO:0000256" key="1">
    <source>
        <dbReference type="ARBA" id="ARBA00022723"/>
    </source>
</evidence>
<dbReference type="SUPFAM" id="SSF144232">
    <property type="entry name" value="HIT/MYND zinc finger-like"/>
    <property type="match status" value="1"/>
</dbReference>
<dbReference type="Pfam" id="PF01753">
    <property type="entry name" value="zf-MYND"/>
    <property type="match status" value="1"/>
</dbReference>
<dbReference type="InParanoid" id="A0A0H2S1H0"/>
<proteinExistence type="predicted"/>
<protein>
    <recommendedName>
        <fullName evidence="5">MYND-type domain-containing protein</fullName>
    </recommendedName>
</protein>
<feature type="domain" description="MYND-type" evidence="5">
    <location>
        <begin position="398"/>
        <end position="438"/>
    </location>
</feature>
<evidence type="ECO:0000256" key="4">
    <source>
        <dbReference type="PROSITE-ProRule" id="PRU00134"/>
    </source>
</evidence>
<name>A0A0H2S1H0_9AGAM</name>
<evidence type="ECO:0000256" key="2">
    <source>
        <dbReference type="ARBA" id="ARBA00022771"/>
    </source>
</evidence>
<dbReference type="GO" id="GO:0008270">
    <property type="term" value="F:zinc ion binding"/>
    <property type="evidence" value="ECO:0007669"/>
    <property type="project" value="UniProtKB-KW"/>
</dbReference>
<gene>
    <name evidence="6" type="ORF">SCHPADRAFT_132280</name>
</gene>
<dbReference type="STRING" id="27342.A0A0H2S1H0"/>
<dbReference type="OrthoDB" id="432970at2759"/>
<sequence length="627" mass="71817">MAQQKMSQRDAVKLLNDARTREVHLSDLTLRVSSRALPDKYLTAAFDVFHSHLRIPVDHESLDNIRTCRVIVYSILGLGSLRDTYFSQHIQQLRQCWPDLVNWSKALFRGRKYREDCKPLRSLYFAINRVFDTVAVVDLDLVDNDDIFHFAVELWKGDEEDALSPERYATGPLIACLSKNPAQVNSFCERSAYDPYLFVETILARFHAAIFTFSTRRTDSTSDLADLLRRIVACSVEPILQVILNSKTALPILSRGLNSLLDDAHQTGEHNFTVRCAFEVIATFIGTKASILPATLRAGLLRVLLAVAANRERYYQGELAIAVIQELQTSLVIKSVVSAAVTSMNKLASNADFDMIWMLHSMDPEFRSDWLRFETLLIENHVVFELIGHGYTEERGTCASCRKKCGRKELRKCAGCEINFYCSAACARDDWLRHRVDCKAAGKETERYSRAAHSRTSRRFATSQVNRFWPGIVALARRRKIPIEYLGVHLYHTAIPFKFDVFDCRKILIDEASPEILRKSSILALLTKETLRARVEEKDKSCIMLVIDTMWLSDVPYRVYLDEYLDDDAEMACSTRSTFCVTGDSAILYPMTRDSVEEVLSEFYALPNLDWRTIWRDKAFECLARRR</sequence>
<keyword evidence="7" id="KW-1185">Reference proteome</keyword>
<dbReference type="EMBL" id="KQ085897">
    <property type="protein sequence ID" value="KLO18175.1"/>
    <property type="molecule type" value="Genomic_DNA"/>
</dbReference>
<keyword evidence="2 4" id="KW-0863">Zinc-finger</keyword>